<dbReference type="Proteomes" id="UP001603857">
    <property type="component" value="Unassembled WGS sequence"/>
</dbReference>
<gene>
    <name evidence="1" type="ORF">Fmac_017824</name>
</gene>
<organism evidence="1 2">
    <name type="scientific">Flemingia macrophylla</name>
    <dbReference type="NCBI Taxonomy" id="520843"/>
    <lineage>
        <taxon>Eukaryota</taxon>
        <taxon>Viridiplantae</taxon>
        <taxon>Streptophyta</taxon>
        <taxon>Embryophyta</taxon>
        <taxon>Tracheophyta</taxon>
        <taxon>Spermatophyta</taxon>
        <taxon>Magnoliopsida</taxon>
        <taxon>eudicotyledons</taxon>
        <taxon>Gunneridae</taxon>
        <taxon>Pentapetalae</taxon>
        <taxon>rosids</taxon>
        <taxon>fabids</taxon>
        <taxon>Fabales</taxon>
        <taxon>Fabaceae</taxon>
        <taxon>Papilionoideae</taxon>
        <taxon>50 kb inversion clade</taxon>
        <taxon>NPAAA clade</taxon>
        <taxon>indigoferoid/millettioid clade</taxon>
        <taxon>Phaseoleae</taxon>
        <taxon>Flemingia</taxon>
    </lineage>
</organism>
<dbReference type="EMBL" id="JBGMDY010000006">
    <property type="protein sequence ID" value="KAL2330243.1"/>
    <property type="molecule type" value="Genomic_DNA"/>
</dbReference>
<protein>
    <submittedName>
        <fullName evidence="1">Uncharacterized protein</fullName>
    </submittedName>
</protein>
<sequence>MKGPTTKHVVHDVLKLGTMMLEFERDGHPLPRFNITQPTTLSMVKAMFSDKTLRQAMVINFVASKTPVDSTMV</sequence>
<keyword evidence="2" id="KW-1185">Reference proteome</keyword>
<dbReference type="AlphaFoldDB" id="A0ABD1M3W7"/>
<comment type="caution">
    <text evidence="1">The sequence shown here is derived from an EMBL/GenBank/DDBJ whole genome shotgun (WGS) entry which is preliminary data.</text>
</comment>
<evidence type="ECO:0000313" key="2">
    <source>
        <dbReference type="Proteomes" id="UP001603857"/>
    </source>
</evidence>
<name>A0ABD1M3W7_9FABA</name>
<accession>A0ABD1M3W7</accession>
<proteinExistence type="predicted"/>
<evidence type="ECO:0000313" key="1">
    <source>
        <dbReference type="EMBL" id="KAL2330243.1"/>
    </source>
</evidence>
<reference evidence="1 2" key="1">
    <citation type="submission" date="2024-08" db="EMBL/GenBank/DDBJ databases">
        <title>Insights into the chromosomal genome structure of Flemingia macrophylla.</title>
        <authorList>
            <person name="Ding Y."/>
            <person name="Zhao Y."/>
            <person name="Bi W."/>
            <person name="Wu M."/>
            <person name="Zhao G."/>
            <person name="Gong Y."/>
            <person name="Li W."/>
            <person name="Zhang P."/>
        </authorList>
    </citation>
    <scope>NUCLEOTIDE SEQUENCE [LARGE SCALE GENOMIC DNA]</scope>
    <source>
        <strain evidence="1">DYQJB</strain>
        <tissue evidence="1">Leaf</tissue>
    </source>
</reference>